<dbReference type="Gramene" id="KOM26418">
    <property type="protein sequence ID" value="KOM26418"/>
    <property type="gene ID" value="LR48_Vigan272s000600"/>
</dbReference>
<dbReference type="AlphaFoldDB" id="A0A0L9T764"/>
<gene>
    <name evidence="7" type="ORF">LR48_Vigan272s000600</name>
</gene>
<evidence type="ECO:0000256" key="1">
    <source>
        <dbReference type="ARBA" id="ARBA00022723"/>
    </source>
</evidence>
<dbReference type="PROSITE" id="PS51999">
    <property type="entry name" value="ZF_GRF"/>
    <property type="match status" value="1"/>
</dbReference>
<evidence type="ECO:0000256" key="4">
    <source>
        <dbReference type="PROSITE-ProRule" id="PRU01343"/>
    </source>
</evidence>
<feature type="domain" description="GRF-type" evidence="6">
    <location>
        <begin position="201"/>
        <end position="240"/>
    </location>
</feature>
<dbReference type="GO" id="GO:0008270">
    <property type="term" value="F:zinc ion binding"/>
    <property type="evidence" value="ECO:0007669"/>
    <property type="project" value="UniProtKB-KW"/>
</dbReference>
<proteinExistence type="predicted"/>
<name>A0A0L9T764_PHAAN</name>
<evidence type="ECO:0000313" key="7">
    <source>
        <dbReference type="EMBL" id="KOM26418.1"/>
    </source>
</evidence>
<keyword evidence="1" id="KW-0479">Metal-binding</keyword>
<feature type="region of interest" description="Disordered" evidence="5">
    <location>
        <begin position="1"/>
        <end position="21"/>
    </location>
</feature>
<keyword evidence="3" id="KW-0862">Zinc</keyword>
<reference evidence="8" key="1">
    <citation type="journal article" date="2015" name="Proc. Natl. Acad. Sci. U.S.A.">
        <title>Genome sequencing of adzuki bean (Vigna angularis) provides insight into high starch and low fat accumulation and domestication.</title>
        <authorList>
            <person name="Yang K."/>
            <person name="Tian Z."/>
            <person name="Chen C."/>
            <person name="Luo L."/>
            <person name="Zhao B."/>
            <person name="Wang Z."/>
            <person name="Yu L."/>
            <person name="Li Y."/>
            <person name="Sun Y."/>
            <person name="Li W."/>
            <person name="Chen Y."/>
            <person name="Li Y."/>
            <person name="Zhang Y."/>
            <person name="Ai D."/>
            <person name="Zhao J."/>
            <person name="Shang C."/>
            <person name="Ma Y."/>
            <person name="Wu B."/>
            <person name="Wang M."/>
            <person name="Gao L."/>
            <person name="Sun D."/>
            <person name="Zhang P."/>
            <person name="Guo F."/>
            <person name="Wang W."/>
            <person name="Li Y."/>
            <person name="Wang J."/>
            <person name="Varshney R.K."/>
            <person name="Wang J."/>
            <person name="Ling H.Q."/>
            <person name="Wan P."/>
        </authorList>
    </citation>
    <scope>NUCLEOTIDE SEQUENCE</scope>
    <source>
        <strain evidence="8">cv. Jingnong 6</strain>
    </source>
</reference>
<keyword evidence="2 4" id="KW-0863">Zinc-finger</keyword>
<sequence length="365" mass="40418">MTSLRYPNNPNVLKTPTSQNHYLTSSQSDPRLYQLIQDSAYFPYLPLDHPSNIIHTLTYQSQISSQSNHIYSHKFPAYSSYIKYQKYHYNPNNIVTQRSAHVLFIQPIEKNLAPLTWVSPSTTIEIAHNTRTQPAPIGKKKTFGRNEVLYSADAWVAPELNSYGSRAMKANSGGIGCMRRSIGSAMSQTCGSSSHLGSKICGCGEKLLLLKATTLKNKGRLFLRCRNWTSNSNFEWVGEGDYEIQGTLQRKTKEVEVFALVDVVPACDLDATPPSMAVPLDVLPPCDVDANPPIVEVCLLDVLPGCVVPEVPPVALALVVRQRSKVVKIHIIVNKNLNNIMSAVKMGCNLRANPTHHGFELAYPG</sequence>
<organism evidence="7 8">
    <name type="scientific">Phaseolus angularis</name>
    <name type="common">Azuki bean</name>
    <name type="synonym">Vigna angularis</name>
    <dbReference type="NCBI Taxonomy" id="3914"/>
    <lineage>
        <taxon>Eukaryota</taxon>
        <taxon>Viridiplantae</taxon>
        <taxon>Streptophyta</taxon>
        <taxon>Embryophyta</taxon>
        <taxon>Tracheophyta</taxon>
        <taxon>Spermatophyta</taxon>
        <taxon>Magnoliopsida</taxon>
        <taxon>eudicotyledons</taxon>
        <taxon>Gunneridae</taxon>
        <taxon>Pentapetalae</taxon>
        <taxon>rosids</taxon>
        <taxon>fabids</taxon>
        <taxon>Fabales</taxon>
        <taxon>Fabaceae</taxon>
        <taxon>Papilionoideae</taxon>
        <taxon>50 kb inversion clade</taxon>
        <taxon>NPAAA clade</taxon>
        <taxon>indigoferoid/millettioid clade</taxon>
        <taxon>Phaseoleae</taxon>
        <taxon>Vigna</taxon>
    </lineage>
</organism>
<dbReference type="Proteomes" id="UP000053144">
    <property type="component" value="Unassembled WGS sequence"/>
</dbReference>
<protein>
    <recommendedName>
        <fullName evidence="6">GRF-type domain-containing protein</fullName>
    </recommendedName>
</protein>
<evidence type="ECO:0000313" key="8">
    <source>
        <dbReference type="Proteomes" id="UP000053144"/>
    </source>
</evidence>
<dbReference type="InterPro" id="IPR010666">
    <property type="entry name" value="Znf_GRF"/>
</dbReference>
<evidence type="ECO:0000256" key="3">
    <source>
        <dbReference type="ARBA" id="ARBA00022833"/>
    </source>
</evidence>
<accession>A0A0L9T764</accession>
<dbReference type="EMBL" id="KQ258321">
    <property type="protein sequence ID" value="KOM26418.1"/>
    <property type="molecule type" value="Genomic_DNA"/>
</dbReference>
<evidence type="ECO:0000256" key="2">
    <source>
        <dbReference type="ARBA" id="ARBA00022771"/>
    </source>
</evidence>
<evidence type="ECO:0000259" key="6">
    <source>
        <dbReference type="PROSITE" id="PS51999"/>
    </source>
</evidence>
<evidence type="ECO:0000256" key="5">
    <source>
        <dbReference type="SAM" id="MobiDB-lite"/>
    </source>
</evidence>